<evidence type="ECO:0000256" key="4">
    <source>
        <dbReference type="ARBA" id="ARBA00022833"/>
    </source>
</evidence>
<accession>A0A1I4TRD1</accession>
<evidence type="ECO:0000256" key="1">
    <source>
        <dbReference type="ARBA" id="ARBA00001947"/>
    </source>
</evidence>
<dbReference type="Gene3D" id="3.40.50.720">
    <property type="entry name" value="NAD(P)-binding Rossmann-like Domain"/>
    <property type="match status" value="1"/>
</dbReference>
<dbReference type="GO" id="GO:0005737">
    <property type="term" value="C:cytoplasm"/>
    <property type="evidence" value="ECO:0007669"/>
    <property type="project" value="TreeGrafter"/>
</dbReference>
<dbReference type="PANTHER" id="PTHR42940:SF8">
    <property type="entry name" value="VACUOLAR PROTEIN SORTING-ASSOCIATED PROTEIN 11"/>
    <property type="match status" value="1"/>
</dbReference>
<evidence type="ECO:0000256" key="3">
    <source>
        <dbReference type="ARBA" id="ARBA00022723"/>
    </source>
</evidence>
<protein>
    <submittedName>
        <fullName evidence="7">Alcohol dehydrogenase, propanol-preferring</fullName>
    </submittedName>
</protein>
<dbReference type="PANTHER" id="PTHR42940">
    <property type="entry name" value="ALCOHOL DEHYDROGENASE 1-RELATED"/>
    <property type="match status" value="1"/>
</dbReference>
<proteinExistence type="inferred from homology"/>
<dbReference type="InterPro" id="IPR013154">
    <property type="entry name" value="ADH-like_N"/>
</dbReference>
<dbReference type="CDD" id="cd08298">
    <property type="entry name" value="CAD2"/>
    <property type="match status" value="1"/>
</dbReference>
<dbReference type="Pfam" id="PF08240">
    <property type="entry name" value="ADH_N"/>
    <property type="match status" value="1"/>
</dbReference>
<evidence type="ECO:0000313" key="8">
    <source>
        <dbReference type="Proteomes" id="UP000199470"/>
    </source>
</evidence>
<reference evidence="7 8" key="1">
    <citation type="submission" date="2016-10" db="EMBL/GenBank/DDBJ databases">
        <authorList>
            <person name="de Groot N.N."/>
        </authorList>
    </citation>
    <scope>NUCLEOTIDE SEQUENCE [LARGE SCALE GENOMIC DNA]</scope>
    <source>
        <strain evidence="7 8">ATCC 43154</strain>
    </source>
</reference>
<dbReference type="GO" id="GO:0046872">
    <property type="term" value="F:metal ion binding"/>
    <property type="evidence" value="ECO:0007669"/>
    <property type="project" value="UniProtKB-KW"/>
</dbReference>
<dbReference type="Gene3D" id="3.90.180.10">
    <property type="entry name" value="Medium-chain alcohol dehydrogenases, catalytic domain"/>
    <property type="match status" value="1"/>
</dbReference>
<comment type="cofactor">
    <cofactor evidence="1">
        <name>Zn(2+)</name>
        <dbReference type="ChEBI" id="CHEBI:29105"/>
    </cofactor>
</comment>
<keyword evidence="4" id="KW-0862">Zinc</keyword>
<feature type="domain" description="Alcohol dehydrogenase-like N-terminal" evidence="6">
    <location>
        <begin position="37"/>
        <end position="147"/>
    </location>
</feature>
<dbReference type="GO" id="GO:0004022">
    <property type="term" value="F:alcohol dehydrogenase (NAD+) activity"/>
    <property type="evidence" value="ECO:0007669"/>
    <property type="project" value="TreeGrafter"/>
</dbReference>
<dbReference type="InterPro" id="IPR011032">
    <property type="entry name" value="GroES-like_sf"/>
</dbReference>
<evidence type="ECO:0000256" key="5">
    <source>
        <dbReference type="ARBA" id="ARBA00023002"/>
    </source>
</evidence>
<organism evidence="7 8">
    <name type="scientific">Rugamonas rubra</name>
    <dbReference type="NCBI Taxonomy" id="758825"/>
    <lineage>
        <taxon>Bacteria</taxon>
        <taxon>Pseudomonadati</taxon>
        <taxon>Pseudomonadota</taxon>
        <taxon>Betaproteobacteria</taxon>
        <taxon>Burkholderiales</taxon>
        <taxon>Oxalobacteraceae</taxon>
        <taxon>Telluria group</taxon>
        <taxon>Rugamonas</taxon>
    </lineage>
</organism>
<dbReference type="NCBIfam" id="TIGR02822">
    <property type="entry name" value="adh_fam_2"/>
    <property type="match status" value="1"/>
</dbReference>
<dbReference type="EMBL" id="FOTW01000033">
    <property type="protein sequence ID" value="SFM79219.1"/>
    <property type="molecule type" value="Genomic_DNA"/>
</dbReference>
<dbReference type="InterPro" id="IPR014187">
    <property type="entry name" value="ADH_Zn_typ-2"/>
</dbReference>
<dbReference type="SUPFAM" id="SSF50129">
    <property type="entry name" value="GroES-like"/>
    <property type="match status" value="1"/>
</dbReference>
<keyword evidence="5" id="KW-0560">Oxidoreductase</keyword>
<keyword evidence="8" id="KW-1185">Reference proteome</keyword>
<evidence type="ECO:0000259" key="6">
    <source>
        <dbReference type="Pfam" id="PF08240"/>
    </source>
</evidence>
<dbReference type="SUPFAM" id="SSF51735">
    <property type="entry name" value="NAD(P)-binding Rossmann-fold domains"/>
    <property type="match status" value="1"/>
</dbReference>
<evidence type="ECO:0000256" key="2">
    <source>
        <dbReference type="ARBA" id="ARBA00008072"/>
    </source>
</evidence>
<comment type="similarity">
    <text evidence="2">Belongs to the zinc-containing alcohol dehydrogenase family.</text>
</comment>
<dbReference type="STRING" id="758825.SAMN02982985_05312"/>
<sequence length="341" mass="36439">MHSQLSLPSDRSMTALRLEQPGLGLALRRVAIPQPAAHELLLRVSVCGVCRTDLHLVDGELPLHRLPLIPGHEVVGHVVQAGRETSGFAVGERVGVAWLGGSCGHCAYCGDAHENLCDNASFTGYDRDGGYAEYMVADARYVFRLPERYDDEQAAPLLCAGLIGYRAYAMAGPGKRLGLYGFGAAAHIIAQLARHQGREVYAFTRPGDVRSQNFARELGAVWAGGSDEMAPDDLDAAIIFAANGALLPKALGDVAKGGSVVCAGIHMSDIPAFPYALLWGERSVRSVANLTRADGEAFFRIAAELPLRTRTTAFALRDAQKALDALRAGDFDGAAVLRCRD</sequence>
<evidence type="ECO:0000313" key="7">
    <source>
        <dbReference type="EMBL" id="SFM79219.1"/>
    </source>
</evidence>
<keyword evidence="3" id="KW-0479">Metal-binding</keyword>
<dbReference type="Proteomes" id="UP000199470">
    <property type="component" value="Unassembled WGS sequence"/>
</dbReference>
<gene>
    <name evidence="7" type="ORF">SAMN02982985_05312</name>
</gene>
<dbReference type="AlphaFoldDB" id="A0A1I4TRD1"/>
<dbReference type="InterPro" id="IPR036291">
    <property type="entry name" value="NAD(P)-bd_dom_sf"/>
</dbReference>
<name>A0A1I4TRD1_9BURK</name>